<keyword evidence="1" id="KW-0472">Membrane</keyword>
<dbReference type="EMBL" id="BOMH01000026">
    <property type="protein sequence ID" value="GID65550.1"/>
    <property type="molecule type" value="Genomic_DNA"/>
</dbReference>
<dbReference type="AlphaFoldDB" id="A0A919IGD5"/>
<dbReference type="Pfam" id="PF13796">
    <property type="entry name" value="Sensor"/>
    <property type="match status" value="1"/>
</dbReference>
<evidence type="ECO:0000313" key="4">
    <source>
        <dbReference type="Proteomes" id="UP000619479"/>
    </source>
</evidence>
<proteinExistence type="predicted"/>
<feature type="domain" description="Putative sensor" evidence="2">
    <location>
        <begin position="28"/>
        <end position="210"/>
    </location>
</feature>
<organism evidence="3 4">
    <name type="scientific">Actinoplanes cyaneus</name>
    <dbReference type="NCBI Taxonomy" id="52696"/>
    <lineage>
        <taxon>Bacteria</taxon>
        <taxon>Bacillati</taxon>
        <taxon>Actinomycetota</taxon>
        <taxon>Actinomycetes</taxon>
        <taxon>Micromonosporales</taxon>
        <taxon>Micromonosporaceae</taxon>
        <taxon>Actinoplanes</taxon>
    </lineage>
</organism>
<name>A0A919IGD5_9ACTN</name>
<keyword evidence="1" id="KW-0812">Transmembrane</keyword>
<evidence type="ECO:0000259" key="2">
    <source>
        <dbReference type="Pfam" id="PF13796"/>
    </source>
</evidence>
<dbReference type="Proteomes" id="UP000619479">
    <property type="component" value="Unassembled WGS sequence"/>
</dbReference>
<feature type="transmembrane region" description="Helical" evidence="1">
    <location>
        <begin position="131"/>
        <end position="152"/>
    </location>
</feature>
<comment type="caution">
    <text evidence="3">The sequence shown here is derived from an EMBL/GenBank/DDBJ whole genome shotgun (WGS) entry which is preliminary data.</text>
</comment>
<accession>A0A919IGD5</accession>
<dbReference type="RefSeq" id="WP_203741685.1">
    <property type="nucleotide sequence ID" value="NZ_BAAAUC010000003.1"/>
</dbReference>
<gene>
    <name evidence="3" type="ORF">Acy02nite_34310</name>
</gene>
<feature type="transmembrane region" description="Helical" evidence="1">
    <location>
        <begin position="172"/>
        <end position="195"/>
    </location>
</feature>
<feature type="transmembrane region" description="Helical" evidence="1">
    <location>
        <begin position="35"/>
        <end position="68"/>
    </location>
</feature>
<evidence type="ECO:0000256" key="1">
    <source>
        <dbReference type="SAM" id="Phobius"/>
    </source>
</evidence>
<evidence type="ECO:0000313" key="3">
    <source>
        <dbReference type="EMBL" id="GID65550.1"/>
    </source>
</evidence>
<protein>
    <recommendedName>
        <fullName evidence="2">Putative sensor domain-containing protein</fullName>
    </recommendedName>
</protein>
<dbReference type="InterPro" id="IPR025828">
    <property type="entry name" value="Put_sensor_dom"/>
</dbReference>
<keyword evidence="1" id="KW-1133">Transmembrane helix</keyword>
<reference evidence="3" key="1">
    <citation type="submission" date="2021-01" db="EMBL/GenBank/DDBJ databases">
        <title>Whole genome shotgun sequence of Actinoplanes cyaneus NBRC 14990.</title>
        <authorList>
            <person name="Komaki H."/>
            <person name="Tamura T."/>
        </authorList>
    </citation>
    <scope>NUCLEOTIDE SEQUENCE</scope>
    <source>
        <strain evidence="3">NBRC 14990</strain>
    </source>
</reference>
<sequence length="214" mass="23206">MTTTQMDTVLVPAPAMRFVPRTGVNTRYVLTGFPLALASVVVCVTAFAAGLGLAVVWLGVPLLIFALGMSRGFAESERGRIATVFGEPIARPEYRTTDSTNILMRLVTVLGDPQTWRDLGHAALRWLPNSIAFSLTTTWWAGMLGGLTWGLWGWALPDGDRELPELLGFGDSYLTIVLFYLVVAVLFAVTLPAVVHASARLEARFAAALLSRRA</sequence>
<keyword evidence="4" id="KW-1185">Reference proteome</keyword>